<dbReference type="InParanoid" id="A0A061FJQ5"/>
<dbReference type="HOGENOM" id="CLU_1974567_0_0_1"/>
<sequence length="127" mass="13983">MSAIQLTIMINAKSLSRSTSRKTSTRGSQTTPASRWSGHNNSTQASKQHNLEQFDRHNMPARRTKPTHMHKMCILQIHVLDASTDLGHKGSIAHNPTTNVSTQGSHVTQGPTVRGNAYLSLTHYNLA</sequence>
<dbReference type="AlphaFoldDB" id="A0A061FJQ5"/>
<proteinExistence type="predicted"/>
<evidence type="ECO:0000313" key="3">
    <source>
        <dbReference type="Proteomes" id="UP000026915"/>
    </source>
</evidence>
<gene>
    <name evidence="2" type="ORF">TCM_036464</name>
</gene>
<keyword evidence="3" id="KW-1185">Reference proteome</keyword>
<organism evidence="2 3">
    <name type="scientific">Theobroma cacao</name>
    <name type="common">Cacao</name>
    <name type="synonym">Cocoa</name>
    <dbReference type="NCBI Taxonomy" id="3641"/>
    <lineage>
        <taxon>Eukaryota</taxon>
        <taxon>Viridiplantae</taxon>
        <taxon>Streptophyta</taxon>
        <taxon>Embryophyta</taxon>
        <taxon>Tracheophyta</taxon>
        <taxon>Spermatophyta</taxon>
        <taxon>Magnoliopsida</taxon>
        <taxon>eudicotyledons</taxon>
        <taxon>Gunneridae</taxon>
        <taxon>Pentapetalae</taxon>
        <taxon>rosids</taxon>
        <taxon>malvids</taxon>
        <taxon>Malvales</taxon>
        <taxon>Malvaceae</taxon>
        <taxon>Byttnerioideae</taxon>
        <taxon>Theobroma</taxon>
    </lineage>
</organism>
<dbReference type="EMBL" id="CM001886">
    <property type="protein sequence ID" value="EOY17306.1"/>
    <property type="molecule type" value="Genomic_DNA"/>
</dbReference>
<feature type="compositionally biased region" description="Polar residues" evidence="1">
    <location>
        <begin position="32"/>
        <end position="48"/>
    </location>
</feature>
<dbReference type="Proteomes" id="UP000026915">
    <property type="component" value="Chromosome 8"/>
</dbReference>
<evidence type="ECO:0000256" key="1">
    <source>
        <dbReference type="SAM" id="MobiDB-lite"/>
    </source>
</evidence>
<dbReference type="Gramene" id="EOY17306">
    <property type="protein sequence ID" value="EOY17306"/>
    <property type="gene ID" value="TCM_036464"/>
</dbReference>
<name>A0A061FJQ5_THECC</name>
<protein>
    <submittedName>
        <fullName evidence="2">Uncharacterized protein</fullName>
    </submittedName>
</protein>
<evidence type="ECO:0000313" key="2">
    <source>
        <dbReference type="EMBL" id="EOY17306.1"/>
    </source>
</evidence>
<reference evidence="2 3" key="1">
    <citation type="journal article" date="2013" name="Genome Biol.">
        <title>The genome sequence of the most widely cultivated cacao type and its use to identify candidate genes regulating pod color.</title>
        <authorList>
            <person name="Motamayor J.C."/>
            <person name="Mockaitis K."/>
            <person name="Schmutz J."/>
            <person name="Haiminen N."/>
            <person name="Iii D.L."/>
            <person name="Cornejo O."/>
            <person name="Findley S.D."/>
            <person name="Zheng P."/>
            <person name="Utro F."/>
            <person name="Royaert S."/>
            <person name="Saski C."/>
            <person name="Jenkins J."/>
            <person name="Podicheti R."/>
            <person name="Zhao M."/>
            <person name="Scheffler B.E."/>
            <person name="Stack J.C."/>
            <person name="Feltus F.A."/>
            <person name="Mustiga G.M."/>
            <person name="Amores F."/>
            <person name="Phillips W."/>
            <person name="Marelli J.P."/>
            <person name="May G.D."/>
            <person name="Shapiro H."/>
            <person name="Ma J."/>
            <person name="Bustamante C.D."/>
            <person name="Schnell R.J."/>
            <person name="Main D."/>
            <person name="Gilbert D."/>
            <person name="Parida L."/>
            <person name="Kuhn D.N."/>
        </authorList>
    </citation>
    <scope>NUCLEOTIDE SEQUENCE [LARGE SCALE GENOMIC DNA]</scope>
    <source>
        <strain evidence="3">cv. Matina 1-6</strain>
    </source>
</reference>
<feature type="region of interest" description="Disordered" evidence="1">
    <location>
        <begin position="15"/>
        <end position="55"/>
    </location>
</feature>
<accession>A0A061FJQ5</accession>